<accession>A0ABU7D1U7</accession>
<keyword evidence="3" id="KW-1185">Reference proteome</keyword>
<protein>
    <submittedName>
        <fullName evidence="2">Uncharacterized protein</fullName>
    </submittedName>
</protein>
<feature type="compositionally biased region" description="Basic and acidic residues" evidence="1">
    <location>
        <begin position="1"/>
        <end position="18"/>
    </location>
</feature>
<sequence>MSGEDEKILESEREKEDSAETAFPHPQQSTPVPPHSPLSLTSDQVRKAAGPDSINPWLLKTCADQPCEVLSHMYNLSPSLAPVPVQGGARQ</sequence>
<name>A0ABU7D1U7_9TELE</name>
<organism evidence="2 3">
    <name type="scientific">Characodon lateralis</name>
    <dbReference type="NCBI Taxonomy" id="208331"/>
    <lineage>
        <taxon>Eukaryota</taxon>
        <taxon>Metazoa</taxon>
        <taxon>Chordata</taxon>
        <taxon>Craniata</taxon>
        <taxon>Vertebrata</taxon>
        <taxon>Euteleostomi</taxon>
        <taxon>Actinopterygii</taxon>
        <taxon>Neopterygii</taxon>
        <taxon>Teleostei</taxon>
        <taxon>Neoteleostei</taxon>
        <taxon>Acanthomorphata</taxon>
        <taxon>Ovalentaria</taxon>
        <taxon>Atherinomorphae</taxon>
        <taxon>Cyprinodontiformes</taxon>
        <taxon>Goodeidae</taxon>
        <taxon>Characodon</taxon>
    </lineage>
</organism>
<comment type="caution">
    <text evidence="2">The sequence shown here is derived from an EMBL/GenBank/DDBJ whole genome shotgun (WGS) entry which is preliminary data.</text>
</comment>
<gene>
    <name evidence="2" type="ORF">CHARACLAT_030095</name>
</gene>
<dbReference type="Proteomes" id="UP001352852">
    <property type="component" value="Unassembled WGS sequence"/>
</dbReference>
<evidence type="ECO:0000313" key="3">
    <source>
        <dbReference type="Proteomes" id="UP001352852"/>
    </source>
</evidence>
<reference evidence="2 3" key="1">
    <citation type="submission" date="2021-06" db="EMBL/GenBank/DDBJ databases">
        <authorList>
            <person name="Palmer J.M."/>
        </authorList>
    </citation>
    <scope>NUCLEOTIDE SEQUENCE [LARGE SCALE GENOMIC DNA]</scope>
    <source>
        <strain evidence="2 3">CL_MEX2019</strain>
        <tissue evidence="2">Muscle</tissue>
    </source>
</reference>
<dbReference type="EMBL" id="JAHUTJ010012625">
    <property type="protein sequence ID" value="MED6269138.1"/>
    <property type="molecule type" value="Genomic_DNA"/>
</dbReference>
<evidence type="ECO:0000313" key="2">
    <source>
        <dbReference type="EMBL" id="MED6269138.1"/>
    </source>
</evidence>
<proteinExistence type="predicted"/>
<evidence type="ECO:0000256" key="1">
    <source>
        <dbReference type="SAM" id="MobiDB-lite"/>
    </source>
</evidence>
<feature type="region of interest" description="Disordered" evidence="1">
    <location>
        <begin position="1"/>
        <end position="55"/>
    </location>
</feature>